<dbReference type="Pfam" id="PF20866">
    <property type="entry name" value="MdcG_N"/>
    <property type="match status" value="1"/>
</dbReference>
<dbReference type="NCBIfam" id="NF002332">
    <property type="entry name" value="PRK01293.1"/>
    <property type="match status" value="1"/>
</dbReference>
<protein>
    <submittedName>
        <fullName evidence="5">Phosphoribosyl-dephospho-CoA transferase</fullName>
        <ecNumber evidence="5">2.7.7.66</ecNumber>
    </submittedName>
</protein>
<feature type="domain" description="Phosphoribosyl-dephospho-CoA transferase MdcG N-terminal" evidence="4">
    <location>
        <begin position="8"/>
        <end position="75"/>
    </location>
</feature>
<dbReference type="EC" id="2.7.7.66" evidence="5"/>
<dbReference type="InterPro" id="IPR049180">
    <property type="entry name" value="MdcG_C"/>
</dbReference>
<dbReference type="InterPro" id="IPR048903">
    <property type="entry name" value="MdcG_N"/>
</dbReference>
<evidence type="ECO:0000313" key="6">
    <source>
        <dbReference type="Proteomes" id="UP000494115"/>
    </source>
</evidence>
<keyword evidence="1 5" id="KW-0808">Transferase</keyword>
<dbReference type="EMBL" id="CADIKM010000011">
    <property type="protein sequence ID" value="CAB3789459.1"/>
    <property type="molecule type" value="Genomic_DNA"/>
</dbReference>
<evidence type="ECO:0000256" key="1">
    <source>
        <dbReference type="ARBA" id="ARBA00022679"/>
    </source>
</evidence>
<reference evidence="5 6" key="1">
    <citation type="submission" date="2020-04" db="EMBL/GenBank/DDBJ databases">
        <authorList>
            <person name="De Canck E."/>
        </authorList>
    </citation>
    <scope>NUCLEOTIDE SEQUENCE [LARGE SCALE GENOMIC DNA]</scope>
    <source>
        <strain evidence="5 6">LMG 28138</strain>
    </source>
</reference>
<accession>A0A6S7CVX3</accession>
<name>A0A6S7CVX3_9BURK</name>
<keyword evidence="6" id="KW-1185">Reference proteome</keyword>
<dbReference type="InterPro" id="IPR017557">
    <property type="entry name" value="Holo-ACP_synthase"/>
</dbReference>
<gene>
    <name evidence="5" type="primary">mdcG</name>
    <name evidence="5" type="ORF">LMG28138_02779</name>
</gene>
<dbReference type="GO" id="GO:0016779">
    <property type="term" value="F:nucleotidyltransferase activity"/>
    <property type="evidence" value="ECO:0007669"/>
    <property type="project" value="UniProtKB-KW"/>
</dbReference>
<dbReference type="AlphaFoldDB" id="A0A6S7CVX3"/>
<organism evidence="5 6">
    <name type="scientific">Pararobbsia alpina</name>
    <dbReference type="NCBI Taxonomy" id="621374"/>
    <lineage>
        <taxon>Bacteria</taxon>
        <taxon>Pseudomonadati</taxon>
        <taxon>Pseudomonadota</taxon>
        <taxon>Betaproteobacteria</taxon>
        <taxon>Burkholderiales</taxon>
        <taxon>Burkholderiaceae</taxon>
        <taxon>Pararobbsia</taxon>
    </lineage>
</organism>
<dbReference type="Proteomes" id="UP000494115">
    <property type="component" value="Unassembled WGS sequence"/>
</dbReference>
<sequence length="211" mass="23519">MECALKLHDLLRIAPSSWSDAPAWVEAALIRAPFAVVRRALFSNGRIPIGLRGSTRSERFGTWVDENQVLNTTKPEDLLAIEPRRDLPAFALLRQIIPICSATALPWGPTGSAGFELASGMPTLSETSDLDLVIRMPTPMRETDATALFDTLTQAARTQHIRIDIQAETPNGAFSLAEYARPHRHILLRHTDGPRLVADPWHDDARYRRQP</sequence>
<feature type="domain" description="Phosphoribosyl-dephospho-CoA transferase MdcG C-terminal" evidence="3">
    <location>
        <begin position="84"/>
        <end position="200"/>
    </location>
</feature>
<evidence type="ECO:0000256" key="2">
    <source>
        <dbReference type="ARBA" id="ARBA00022695"/>
    </source>
</evidence>
<evidence type="ECO:0000259" key="3">
    <source>
        <dbReference type="Pfam" id="PF10620"/>
    </source>
</evidence>
<dbReference type="Pfam" id="PF10620">
    <property type="entry name" value="MdcG"/>
    <property type="match status" value="1"/>
</dbReference>
<proteinExistence type="predicted"/>
<dbReference type="NCBIfam" id="TIGR03135">
    <property type="entry name" value="malonate_mdcG"/>
    <property type="match status" value="1"/>
</dbReference>
<evidence type="ECO:0000313" key="5">
    <source>
        <dbReference type="EMBL" id="CAB3789459.1"/>
    </source>
</evidence>
<evidence type="ECO:0000259" key="4">
    <source>
        <dbReference type="Pfam" id="PF20866"/>
    </source>
</evidence>
<keyword evidence="2 5" id="KW-0548">Nucleotidyltransferase</keyword>